<dbReference type="Proteomes" id="UP000533641">
    <property type="component" value="Unassembled WGS sequence"/>
</dbReference>
<gene>
    <name evidence="1" type="ORF">GGE12_001090</name>
</gene>
<dbReference type="EMBL" id="JACIGM010000002">
    <property type="protein sequence ID" value="MBB4273336.1"/>
    <property type="molecule type" value="Genomic_DNA"/>
</dbReference>
<dbReference type="AlphaFoldDB" id="A0A7W6WCR4"/>
<name>A0A7W6WCR4_9HYPH</name>
<evidence type="ECO:0000313" key="2">
    <source>
        <dbReference type="Proteomes" id="UP000533641"/>
    </source>
</evidence>
<evidence type="ECO:0000313" key="1">
    <source>
        <dbReference type="EMBL" id="MBB4273336.1"/>
    </source>
</evidence>
<comment type="caution">
    <text evidence="1">The sequence shown here is derived from an EMBL/GenBank/DDBJ whole genome shotgun (WGS) entry which is preliminary data.</text>
</comment>
<reference evidence="1 2" key="1">
    <citation type="submission" date="2020-08" db="EMBL/GenBank/DDBJ databases">
        <title>Genomic Encyclopedia of Type Strains, Phase IV (KMG-V): Genome sequencing to study the core and pangenomes of soil and plant-associated prokaryotes.</title>
        <authorList>
            <person name="Whitman W."/>
        </authorList>
    </citation>
    <scope>NUCLEOTIDE SEQUENCE [LARGE SCALE GENOMIC DNA]</scope>
    <source>
        <strain evidence="1 2">SEMIA 402</strain>
    </source>
</reference>
<protein>
    <submittedName>
        <fullName evidence="1">Uncharacterized protein</fullName>
    </submittedName>
</protein>
<sequence>MAKTNLVRPSRDGDQSHYLWEARRCLKLLSANTDLVEVTIEGISPTEGGSGATVTAGEDVIDIAEYFGSEDFADARLVRYMQLKHSTSHAHKPWTASGGEKSITGFAERYRELLKTFPEDAGYGIMRGLWLDEARNG</sequence>
<dbReference type="RefSeq" id="WP_183923569.1">
    <property type="nucleotide sequence ID" value="NZ_JACIGM010000002.1"/>
</dbReference>
<organism evidence="1 2">
    <name type="scientific">Rhizobium mongolense</name>
    <dbReference type="NCBI Taxonomy" id="57676"/>
    <lineage>
        <taxon>Bacteria</taxon>
        <taxon>Pseudomonadati</taxon>
        <taxon>Pseudomonadota</taxon>
        <taxon>Alphaproteobacteria</taxon>
        <taxon>Hyphomicrobiales</taxon>
        <taxon>Rhizobiaceae</taxon>
        <taxon>Rhizobium/Agrobacterium group</taxon>
        <taxon>Rhizobium</taxon>
    </lineage>
</organism>
<accession>A0A7W6WCR4</accession>
<proteinExistence type="predicted"/>